<dbReference type="Proteomes" id="UP001154420">
    <property type="component" value="Unassembled WGS sequence"/>
</dbReference>
<organism evidence="1 2">
    <name type="scientific">Parablautia muri</name>
    <dbReference type="NCBI Taxonomy" id="2320879"/>
    <lineage>
        <taxon>Bacteria</taxon>
        <taxon>Bacillati</taxon>
        <taxon>Bacillota</taxon>
        <taxon>Clostridia</taxon>
        <taxon>Lachnospirales</taxon>
        <taxon>Lachnospiraceae</taxon>
        <taxon>Parablautia</taxon>
    </lineage>
</organism>
<evidence type="ECO:0000313" key="1">
    <source>
        <dbReference type="EMBL" id="NBJ91382.1"/>
    </source>
</evidence>
<gene>
    <name evidence="1" type="ORF">D5281_01980</name>
</gene>
<evidence type="ECO:0000313" key="2">
    <source>
        <dbReference type="Proteomes" id="UP001154420"/>
    </source>
</evidence>
<dbReference type="SUPFAM" id="SSF48452">
    <property type="entry name" value="TPR-like"/>
    <property type="match status" value="1"/>
</dbReference>
<name>A0A9X5BD10_9FIRM</name>
<protein>
    <submittedName>
        <fullName evidence="1">Uncharacterized protein</fullName>
    </submittedName>
</protein>
<accession>A0A9X5BD10</accession>
<dbReference type="EMBL" id="QZDT01000001">
    <property type="protein sequence ID" value="NBJ91382.1"/>
    <property type="molecule type" value="Genomic_DNA"/>
</dbReference>
<keyword evidence="2" id="KW-1185">Reference proteome</keyword>
<sequence>MKHFFFSYDESFKLDKLLIEYVSQESAPKDDKALKVYYDMTDIISDKRFEQNDDELLKDLAEIEEKNMGMDPDKHKDDSKGNEHLRFRGLKTLWNRVEGQYKLFTADNKEMLYNKPIDSEEVDKQYKLSIMLVLYHLVRGNLCLRISQYYYENYELDASDSWASKGIEIFWHGKNKAAALRDSAKSDKRVQADLYLRLIKLNLAKYYRDYARKNRRSDFDAALDEFKQVRYRMEQEYSHISNPEQKRQYVLIWMDAIINIAKIHRRKYQTEISEKEIVFLYSCLKNRLLAKDPAFQVQKDSGKKEGLQVWLEKADKVISGKMKRLQIEGERFLENDEDMLGLKRESFEKCDDLNVYDRRRYFLLVLLELSRIQRDLHFEENYKGAIAIAVIAAQWSSELDKKDGYIPGYNIDALITISSSLRKYIKFQNVASSKELPLEQITIKIDENEYQLKFWDEERKEHAVASLETLIDKLDEFAGKGHLKSKVEVMKWHCLYLQEPRLLACIKDKVKKSLFQEGESNCQLQFMNGLLALRSEKYEEAIGIFMDLLAQNWKEMRYIRLGTLGLKTRYLLANCYMSRAEFSKAEKILRYLHDSLAVAKKSRKSQGVEGSTDAETDARVEIDLGYCCMQRGAYEEAIEIYKRMYGDGGALDAEPHFGLKQVKKQRRIMGLNNYASSCIFSINDDPSGKISGIKRKIETARRIFCYMDTHFSDQDNEKEADRFEWNPETNLLKGYYTLCTGIEPGAEPMTDEQINMCQNISGTADLHIRSQALLRSFPYFKKASMIGQVFPSQYDLLDEYDRGNKAKLRNEIERISVYIISLTKLQKLYLAKQKSIEELNAKWKESEGQDNINGLFGAGFQVTKQQLEYLMASKRNLVRFLLHFPANYKISLKAAIALAEWLLNNDERIKKTKMDEKKYTKAERLQNQLYRSFSYIRIYEERGAGVFNTLRDNGKFRFFTAAQRGKFCALLLAMYKPIKALKEECCFNMEDKKRTSHLVHYTNMETLKKILAGEPRKEDSSAAQADCWDIMDSEQRELGTDRHVKKDTAPRFRINNCGYMNDVFEGKVFLKSIAFISEDIPSMHSPMQSQFVEKYFPQINRSHEDLLPSSSNVYIGSFSVKADSFPMWNGYSEKESGCNIEFGEGFFDIDGIPYLPKALRDYTLSKYTDQDYPLYIVQYIGSQFETKYKANKENYKYREKDYETFHTHGHLQNCGTEAICYEDLFRILQQINSRWKELDEYLEEKQFENAVGESKDVIRAFAADRINEIRFLFKDADYEYEGEVRVIYTDSADSSVAKYNMESAVPRVYVDIEREVEDLTIRLVSRIEDATVDKYVTWLKHTKRVKKVELAKQNRYTT</sequence>
<proteinExistence type="predicted"/>
<dbReference type="OrthoDB" id="3034312at2"/>
<dbReference type="Gene3D" id="1.25.40.10">
    <property type="entry name" value="Tetratricopeptide repeat domain"/>
    <property type="match status" value="1"/>
</dbReference>
<reference evidence="1" key="1">
    <citation type="submission" date="2018-09" db="EMBL/GenBank/DDBJ databases">
        <title>Murine metabolic-syndrome-specific gut microbial biobank.</title>
        <authorList>
            <person name="Liu C."/>
        </authorList>
    </citation>
    <scope>NUCLEOTIDE SEQUENCE</scope>
    <source>
        <strain evidence="1">D42-62</strain>
    </source>
</reference>
<dbReference type="InterPro" id="IPR011990">
    <property type="entry name" value="TPR-like_helical_dom_sf"/>
</dbReference>
<dbReference type="RefSeq" id="WP_160558451.1">
    <property type="nucleotide sequence ID" value="NZ_QZDT01000001.1"/>
</dbReference>
<comment type="caution">
    <text evidence="1">The sequence shown here is derived from an EMBL/GenBank/DDBJ whole genome shotgun (WGS) entry which is preliminary data.</text>
</comment>